<keyword evidence="5 7" id="KW-0472">Membrane</keyword>
<evidence type="ECO:0000313" key="9">
    <source>
        <dbReference type="Proteomes" id="UP000822476"/>
    </source>
</evidence>
<name>A0A8S9Z4V5_9TREM</name>
<proteinExistence type="inferred from homology"/>
<dbReference type="AlphaFoldDB" id="A0A8S9Z4V5"/>
<evidence type="ECO:0000256" key="4">
    <source>
        <dbReference type="ARBA" id="ARBA00022989"/>
    </source>
</evidence>
<protein>
    <recommendedName>
        <fullName evidence="10">Serine incorporator 5</fullName>
    </recommendedName>
</protein>
<accession>A0A8S9Z4V5</accession>
<feature type="transmembrane region" description="Helical" evidence="7">
    <location>
        <begin position="193"/>
        <end position="219"/>
    </location>
</feature>
<reference evidence="8" key="1">
    <citation type="submission" date="2019-07" db="EMBL/GenBank/DDBJ databases">
        <title>Annotation for the trematode Paragonimus miyazaki's.</title>
        <authorList>
            <person name="Choi Y.-J."/>
        </authorList>
    </citation>
    <scope>NUCLEOTIDE SEQUENCE</scope>
    <source>
        <strain evidence="8">Japan</strain>
    </source>
</reference>
<dbReference type="GO" id="GO:0016020">
    <property type="term" value="C:membrane"/>
    <property type="evidence" value="ECO:0007669"/>
    <property type="project" value="UniProtKB-SubCell"/>
</dbReference>
<dbReference type="InterPro" id="IPR005016">
    <property type="entry name" value="TDE1/TMS"/>
</dbReference>
<feature type="region of interest" description="Disordered" evidence="6">
    <location>
        <begin position="410"/>
        <end position="433"/>
    </location>
</feature>
<dbReference type="Proteomes" id="UP000822476">
    <property type="component" value="Unassembled WGS sequence"/>
</dbReference>
<dbReference type="PANTHER" id="PTHR10383:SF9">
    <property type="entry name" value="SERINE INCORPORATOR, ISOFORM F"/>
    <property type="match status" value="1"/>
</dbReference>
<evidence type="ECO:0000256" key="7">
    <source>
        <dbReference type="SAM" id="Phobius"/>
    </source>
</evidence>
<feature type="compositionally biased region" description="Basic and acidic residues" evidence="6">
    <location>
        <begin position="560"/>
        <end position="569"/>
    </location>
</feature>
<feature type="transmembrane region" description="Helical" evidence="7">
    <location>
        <begin position="150"/>
        <end position="173"/>
    </location>
</feature>
<feature type="transmembrane region" description="Helical" evidence="7">
    <location>
        <begin position="255"/>
        <end position="274"/>
    </location>
</feature>
<feature type="transmembrane region" description="Helical" evidence="7">
    <location>
        <begin position="225"/>
        <end position="243"/>
    </location>
</feature>
<feature type="transmembrane region" description="Helical" evidence="7">
    <location>
        <begin position="363"/>
        <end position="381"/>
    </location>
</feature>
<evidence type="ECO:0000313" key="8">
    <source>
        <dbReference type="EMBL" id="KAF7260650.1"/>
    </source>
</evidence>
<evidence type="ECO:0000256" key="2">
    <source>
        <dbReference type="ARBA" id="ARBA00006665"/>
    </source>
</evidence>
<comment type="caution">
    <text evidence="8">The sequence shown here is derived from an EMBL/GenBank/DDBJ whole genome shotgun (WGS) entry which is preliminary data.</text>
</comment>
<evidence type="ECO:0000256" key="1">
    <source>
        <dbReference type="ARBA" id="ARBA00004141"/>
    </source>
</evidence>
<dbReference type="OrthoDB" id="5963193at2759"/>
<evidence type="ECO:0000256" key="6">
    <source>
        <dbReference type="SAM" id="MobiDB-lite"/>
    </source>
</evidence>
<gene>
    <name evidence="8" type="ORF">EG68_01902</name>
</gene>
<dbReference type="EMBL" id="JTDE01000660">
    <property type="protein sequence ID" value="KAF7260650.1"/>
    <property type="molecule type" value="Genomic_DNA"/>
</dbReference>
<dbReference type="Pfam" id="PF03348">
    <property type="entry name" value="Serinc"/>
    <property type="match status" value="2"/>
</dbReference>
<sequence length="865" mass="96432">MIFGLRVINCAFGPKPCFLCCLHHTRESTTTRLSYSIILTIVVVLSTASHEGGLMGMVYGRYKQEIDRFCNYVHAGDNCSRFAGFIGIYRLCLPLFFFHFVMSIFTIGVSSSQTIRGKIHNGFWAWKVIILLGLYISAYSFPSLESHVKVWMIFGIVGGLVFIYVQHITLIDFAYEVNGIWHAKAAKSICYTLCIYTCTLVLYLATMIAYTVFVLLYGLPHQCTLNLTVTGINAGLTALFAICSAFSNTLQRKQLWLPGAVTSAFVAFLTWTALSSQPKTLSSDVPWQNKAVSDMEKGRNVSIHPMLVVADQLNRLLSDQFATENTRNRPSSGTVASTTPTIMVNLCLPGGIGSLSEHLGKDLSTFVGLVVVIGGSLYSSFRTTMQARRLGIRTRREKLKRLLFPIEERPEPADTGANISNSQLDLNEPPSPRYLSRKEVRRQERALNMLAAAVADLPNPKVFRRPSTRQPESQVVCNSPSQMVPKAALNKNRLAAQPKPLSDNNTTIQSTLRVSSSVPDLSVAFRQSSENPRRRRDIRDLNWDEAVDQMQRSAGLSGHQSDHDTDKSKNLSVRKLRRRSKLPVGGDSVTITNTPGVDMDEQFGDVLQQLHLKQTRIPKKRQDTKRVPLKPVKRTPLSRITDEDTFAEWTMLSPDTLPEKVGAHSPLSNGRLSFGNGHLIFPSRRSSTSSAGAKLSSPVLPDSDPYDLVSMRSPKHLRYQLARSASDLMLSKRGSKILVSQPKLASSFAFLGPMLNTAAPRDKYTVYNETIASVYSYSWFHFIYGLATLYLMAQLTNWYNPQISRVETLSGSWANMWMKLASSWIALILYAWTIACPRFCFGRKLGDTPFTPRTPRSGSTNSSPV</sequence>
<feature type="transmembrane region" description="Helical" evidence="7">
    <location>
        <begin position="121"/>
        <end position="138"/>
    </location>
</feature>
<organism evidence="8 9">
    <name type="scientific">Paragonimus skrjabini miyazakii</name>
    <dbReference type="NCBI Taxonomy" id="59628"/>
    <lineage>
        <taxon>Eukaryota</taxon>
        <taxon>Metazoa</taxon>
        <taxon>Spiralia</taxon>
        <taxon>Lophotrochozoa</taxon>
        <taxon>Platyhelminthes</taxon>
        <taxon>Trematoda</taxon>
        <taxon>Digenea</taxon>
        <taxon>Plagiorchiida</taxon>
        <taxon>Troglotremata</taxon>
        <taxon>Troglotrematidae</taxon>
        <taxon>Paragonimus</taxon>
    </lineage>
</organism>
<feature type="region of interest" description="Disordered" evidence="6">
    <location>
        <begin position="552"/>
        <end position="596"/>
    </location>
</feature>
<keyword evidence="9" id="KW-1185">Reference proteome</keyword>
<feature type="transmembrane region" description="Helical" evidence="7">
    <location>
        <begin position="777"/>
        <end position="796"/>
    </location>
</feature>
<evidence type="ECO:0000256" key="5">
    <source>
        <dbReference type="ARBA" id="ARBA00023136"/>
    </source>
</evidence>
<feature type="region of interest" description="Disordered" evidence="6">
    <location>
        <begin position="523"/>
        <end position="542"/>
    </location>
</feature>
<feature type="transmembrane region" description="Helical" evidence="7">
    <location>
        <begin position="33"/>
        <end position="50"/>
    </location>
</feature>
<evidence type="ECO:0000256" key="3">
    <source>
        <dbReference type="ARBA" id="ARBA00022692"/>
    </source>
</evidence>
<dbReference type="PANTHER" id="PTHR10383">
    <property type="entry name" value="SERINE INCORPORATOR"/>
    <property type="match status" value="1"/>
</dbReference>
<comment type="similarity">
    <text evidence="2">Belongs to the TDE1 family.</text>
</comment>
<feature type="transmembrane region" description="Helical" evidence="7">
    <location>
        <begin position="88"/>
        <end position="109"/>
    </location>
</feature>
<keyword evidence="4 7" id="KW-1133">Transmembrane helix</keyword>
<feature type="transmembrane region" description="Helical" evidence="7">
    <location>
        <begin position="816"/>
        <end position="835"/>
    </location>
</feature>
<feature type="compositionally biased region" description="Basic residues" evidence="6">
    <location>
        <begin position="572"/>
        <end position="581"/>
    </location>
</feature>
<keyword evidence="3 7" id="KW-0812">Transmembrane</keyword>
<comment type="subcellular location">
    <subcellularLocation>
        <location evidence="1">Membrane</location>
        <topology evidence="1">Multi-pass membrane protein</topology>
    </subcellularLocation>
</comment>
<evidence type="ECO:0008006" key="10">
    <source>
        <dbReference type="Google" id="ProtNLM"/>
    </source>
</evidence>